<evidence type="ECO:0000313" key="2">
    <source>
        <dbReference type="EMBL" id="EYC27337.1"/>
    </source>
</evidence>
<evidence type="ECO:0000313" key="3">
    <source>
        <dbReference type="Proteomes" id="UP000024635"/>
    </source>
</evidence>
<dbReference type="EMBL" id="JARK01001345">
    <property type="protein sequence ID" value="EYC27337.1"/>
    <property type="molecule type" value="Genomic_DNA"/>
</dbReference>
<feature type="compositionally biased region" description="Polar residues" evidence="1">
    <location>
        <begin position="25"/>
        <end position="45"/>
    </location>
</feature>
<organism evidence="2 3">
    <name type="scientific">Ancylostoma ceylanicum</name>
    <dbReference type="NCBI Taxonomy" id="53326"/>
    <lineage>
        <taxon>Eukaryota</taxon>
        <taxon>Metazoa</taxon>
        <taxon>Ecdysozoa</taxon>
        <taxon>Nematoda</taxon>
        <taxon>Chromadorea</taxon>
        <taxon>Rhabditida</taxon>
        <taxon>Rhabditina</taxon>
        <taxon>Rhabditomorpha</taxon>
        <taxon>Strongyloidea</taxon>
        <taxon>Ancylostomatidae</taxon>
        <taxon>Ancylostomatinae</taxon>
        <taxon>Ancylostoma</taxon>
    </lineage>
</organism>
<feature type="region of interest" description="Disordered" evidence="1">
    <location>
        <begin position="25"/>
        <end position="60"/>
    </location>
</feature>
<keyword evidence="3" id="KW-1185">Reference proteome</keyword>
<accession>A0A016VJV8</accession>
<reference evidence="3" key="1">
    <citation type="journal article" date="2015" name="Nat. Genet.">
        <title>The genome and transcriptome of the zoonotic hookworm Ancylostoma ceylanicum identify infection-specific gene families.</title>
        <authorList>
            <person name="Schwarz E.M."/>
            <person name="Hu Y."/>
            <person name="Antoshechkin I."/>
            <person name="Miller M.M."/>
            <person name="Sternberg P.W."/>
            <person name="Aroian R.V."/>
        </authorList>
    </citation>
    <scope>NUCLEOTIDE SEQUENCE</scope>
    <source>
        <strain evidence="3">HY135</strain>
    </source>
</reference>
<proteinExistence type="predicted"/>
<gene>
    <name evidence="2" type="primary">Acey_s0009.g657</name>
    <name evidence="2" type="ORF">Y032_0009g657</name>
</gene>
<dbReference type="AlphaFoldDB" id="A0A016VJV8"/>
<dbReference type="Proteomes" id="UP000024635">
    <property type="component" value="Unassembled WGS sequence"/>
</dbReference>
<evidence type="ECO:0000256" key="1">
    <source>
        <dbReference type="SAM" id="MobiDB-lite"/>
    </source>
</evidence>
<comment type="caution">
    <text evidence="2">The sequence shown here is derived from an EMBL/GenBank/DDBJ whole genome shotgun (WGS) entry which is preliminary data.</text>
</comment>
<sequence length="70" mass="8065">MATRCRTDKAALSWRINSRIAMWQQSTKKPYSANIRTGQQRQRGYSGTEHPENDLQTNKCCDGDVEDNFV</sequence>
<name>A0A016VJV8_9BILA</name>
<protein>
    <submittedName>
        <fullName evidence="2">Uncharacterized protein</fullName>
    </submittedName>
</protein>